<dbReference type="GO" id="GO:0006508">
    <property type="term" value="P:proteolysis"/>
    <property type="evidence" value="ECO:0007669"/>
    <property type="project" value="UniProtKB-KW"/>
</dbReference>
<keyword evidence="3" id="KW-0645">Protease</keyword>
<dbReference type="FunFam" id="2.40.10.10:FF:000068">
    <property type="entry name" value="transmembrane protease serine 2"/>
    <property type="match status" value="1"/>
</dbReference>
<reference evidence="5" key="1">
    <citation type="submission" date="2023-06" db="EMBL/GenBank/DDBJ databases">
        <title>Reference genome for the Northern bat (Eptesicus nilssonii), a most northern bat species.</title>
        <authorList>
            <person name="Laine V.N."/>
            <person name="Pulliainen A.T."/>
            <person name="Lilley T.M."/>
        </authorList>
    </citation>
    <scope>NUCLEOTIDE SEQUENCE</scope>
    <source>
        <strain evidence="5">BLF_Eptnil</strain>
        <tissue evidence="5">Kidney</tissue>
    </source>
</reference>
<dbReference type="EMBL" id="JAULJE010000005">
    <property type="protein sequence ID" value="KAK1343020.1"/>
    <property type="molecule type" value="Genomic_DNA"/>
</dbReference>
<keyword evidence="6" id="KW-1185">Reference proteome</keyword>
<dbReference type="AlphaFoldDB" id="A0AA40LRH4"/>
<dbReference type="CDD" id="cd00190">
    <property type="entry name" value="Tryp_SPc"/>
    <property type="match status" value="1"/>
</dbReference>
<dbReference type="PRINTS" id="PR00722">
    <property type="entry name" value="CHYMOTRYPSIN"/>
</dbReference>
<comment type="similarity">
    <text evidence="2">Belongs to the peptidase S1 family. CLIP subfamily.</text>
</comment>
<accession>A0AA40LRH4</accession>
<name>A0AA40LRH4_CNENI</name>
<proteinExistence type="inferred from homology"/>
<dbReference type="InterPro" id="IPR001314">
    <property type="entry name" value="Peptidase_S1A"/>
</dbReference>
<dbReference type="Pfam" id="PF00089">
    <property type="entry name" value="Trypsin"/>
    <property type="match status" value="1"/>
</dbReference>
<dbReference type="SUPFAM" id="SSF50494">
    <property type="entry name" value="Trypsin-like serine proteases"/>
    <property type="match status" value="1"/>
</dbReference>
<organism evidence="5 6">
    <name type="scientific">Cnephaeus nilssonii</name>
    <name type="common">Northern bat</name>
    <name type="synonym">Eptesicus nilssonii</name>
    <dbReference type="NCBI Taxonomy" id="3371016"/>
    <lineage>
        <taxon>Eukaryota</taxon>
        <taxon>Metazoa</taxon>
        <taxon>Chordata</taxon>
        <taxon>Craniata</taxon>
        <taxon>Vertebrata</taxon>
        <taxon>Euteleostomi</taxon>
        <taxon>Mammalia</taxon>
        <taxon>Eutheria</taxon>
        <taxon>Laurasiatheria</taxon>
        <taxon>Chiroptera</taxon>
        <taxon>Yangochiroptera</taxon>
        <taxon>Vespertilionidae</taxon>
        <taxon>Cnephaeus</taxon>
    </lineage>
</organism>
<dbReference type="PANTHER" id="PTHR24253:SF8">
    <property type="entry name" value="SERINE PROTEASE 52"/>
    <property type="match status" value="1"/>
</dbReference>
<evidence type="ECO:0000259" key="4">
    <source>
        <dbReference type="PROSITE" id="PS50240"/>
    </source>
</evidence>
<evidence type="ECO:0000256" key="1">
    <source>
        <dbReference type="ARBA" id="ARBA00023157"/>
    </source>
</evidence>
<dbReference type="PANTHER" id="PTHR24253">
    <property type="entry name" value="TRANSMEMBRANE PROTEASE SERINE"/>
    <property type="match status" value="1"/>
</dbReference>
<gene>
    <name evidence="5" type="ORF">QTO34_015790</name>
</gene>
<feature type="domain" description="Peptidase S1" evidence="4">
    <location>
        <begin position="66"/>
        <end position="307"/>
    </location>
</feature>
<evidence type="ECO:0000256" key="3">
    <source>
        <dbReference type="RuleBase" id="RU363034"/>
    </source>
</evidence>
<evidence type="ECO:0000313" key="6">
    <source>
        <dbReference type="Proteomes" id="UP001177744"/>
    </source>
</evidence>
<protein>
    <recommendedName>
        <fullName evidence="4">Peptidase S1 domain-containing protein</fullName>
    </recommendedName>
</protein>
<dbReference type="SMART" id="SM00020">
    <property type="entry name" value="Tryp_SPc"/>
    <property type="match status" value="1"/>
</dbReference>
<comment type="caution">
    <text evidence="5">The sequence shown here is derived from an EMBL/GenBank/DDBJ whole genome shotgun (WGS) entry which is preliminary data.</text>
</comment>
<dbReference type="GO" id="GO:0004252">
    <property type="term" value="F:serine-type endopeptidase activity"/>
    <property type="evidence" value="ECO:0007669"/>
    <property type="project" value="InterPro"/>
</dbReference>
<dbReference type="Gene3D" id="2.40.10.10">
    <property type="entry name" value="Trypsin-like serine proteases"/>
    <property type="match status" value="2"/>
</dbReference>
<dbReference type="PROSITE" id="PS00134">
    <property type="entry name" value="TRYPSIN_HIS"/>
    <property type="match status" value="1"/>
</dbReference>
<keyword evidence="1" id="KW-1015">Disulfide bond</keyword>
<dbReference type="FunFam" id="2.40.10.10:FF:000002">
    <property type="entry name" value="Transmembrane protease serine"/>
    <property type="match status" value="1"/>
</dbReference>
<dbReference type="InterPro" id="IPR009003">
    <property type="entry name" value="Peptidase_S1_PA"/>
</dbReference>
<dbReference type="PROSITE" id="PS00135">
    <property type="entry name" value="TRYPSIN_SER"/>
    <property type="match status" value="1"/>
</dbReference>
<keyword evidence="3" id="KW-0720">Serine protease</keyword>
<evidence type="ECO:0000256" key="2">
    <source>
        <dbReference type="ARBA" id="ARBA00024195"/>
    </source>
</evidence>
<dbReference type="PROSITE" id="PS50240">
    <property type="entry name" value="TRYPSIN_DOM"/>
    <property type="match status" value="1"/>
</dbReference>
<dbReference type="InterPro" id="IPR033116">
    <property type="entry name" value="TRYPSIN_SER"/>
</dbReference>
<sequence>MVPSTVPPNGAKAELSFGCSKEPTTWHKSNQPTERFIPYDAPTPRKGIAMLTSKVAKLKTRLCDPVTCGETVYSDFERSKILKIHDKKTAKIPEFPWKVNIFDQGKYLCGGSILNKWWILSASHCFINKDKSTLEVIYDDGKSSTNNLTTKKVDKLITHRFFDSLLLHNDIALLLLKDPFNFHSMGFPICLTEINEIQEWRKCRFAISHGGVREKLQKVHMELIEWSTCSETLPTITWDMLCARSAKDWKDACQGDSGGALVCQKKDKSPWYQLGIVSWSVNCDQKNMVGVYTKVSSYLLWMFEETTTAGNTFMPDPDSGYNLLLSPSPILLLSFVMLLLTL</sequence>
<evidence type="ECO:0000313" key="5">
    <source>
        <dbReference type="EMBL" id="KAK1343020.1"/>
    </source>
</evidence>
<keyword evidence="3" id="KW-0378">Hydrolase</keyword>
<dbReference type="Proteomes" id="UP001177744">
    <property type="component" value="Unassembled WGS sequence"/>
</dbReference>
<dbReference type="InterPro" id="IPR043504">
    <property type="entry name" value="Peptidase_S1_PA_chymotrypsin"/>
</dbReference>
<dbReference type="InterPro" id="IPR018114">
    <property type="entry name" value="TRYPSIN_HIS"/>
</dbReference>
<dbReference type="InterPro" id="IPR001254">
    <property type="entry name" value="Trypsin_dom"/>
</dbReference>